<feature type="compositionally biased region" description="Acidic residues" evidence="1">
    <location>
        <begin position="219"/>
        <end position="233"/>
    </location>
</feature>
<reference evidence="3" key="1">
    <citation type="submission" date="2022-11" db="EMBL/GenBank/DDBJ databases">
        <authorList>
            <person name="Morgan W.R."/>
            <person name="Tartar A."/>
        </authorList>
    </citation>
    <scope>NUCLEOTIDE SEQUENCE</scope>
    <source>
        <strain evidence="3">ARSEF 373</strain>
    </source>
</reference>
<gene>
    <name evidence="3" type="ORF">N0F65_008132</name>
</gene>
<reference evidence="3" key="2">
    <citation type="journal article" date="2023" name="Microbiol Resour">
        <title>Decontamination and Annotation of the Draft Genome Sequence of the Oomycete Lagenidium giganteum ARSEF 373.</title>
        <authorList>
            <person name="Morgan W.R."/>
            <person name="Tartar A."/>
        </authorList>
    </citation>
    <scope>NUCLEOTIDE SEQUENCE</scope>
    <source>
        <strain evidence="3">ARSEF 373</strain>
    </source>
</reference>
<sequence length="273" mass="29700">MVVCHNSPEARVPQEESAIRESPLPSTSGTGVGAAAGTPVQAPRRSARLAGRQPNAQELSVAEQTLSDAHGSASNFGELASLASASPRERTVVEDFVDHRQAILRFVRDRVAEALDLQKQNADARGRRNQSASKSEILLSTDNLPTHAVSNLGSNKRLPRYVGPFKIMHRQGDAYTLDFPKRTRLHPTFYVGRLKAYHRHADAFPSDQQRPVNPRGLADEDPNDEPVPAEDDVSPPPELQGCTGGRCERPSAAARSRDSRGSTPSRADPSRYS</sequence>
<feature type="domain" description="Tf2-1-like SH3-like" evidence="2">
    <location>
        <begin position="153"/>
        <end position="198"/>
    </location>
</feature>
<proteinExistence type="predicted"/>
<evidence type="ECO:0000313" key="4">
    <source>
        <dbReference type="Proteomes" id="UP001146120"/>
    </source>
</evidence>
<accession>A0AAV2YYW7</accession>
<dbReference type="AlphaFoldDB" id="A0AAV2YYW7"/>
<feature type="region of interest" description="Disordered" evidence="1">
    <location>
        <begin position="1"/>
        <end position="67"/>
    </location>
</feature>
<evidence type="ECO:0000259" key="2">
    <source>
        <dbReference type="Pfam" id="PF24626"/>
    </source>
</evidence>
<dbReference type="EMBL" id="DAKRPA010000087">
    <property type="protein sequence ID" value="DAZ99265.1"/>
    <property type="molecule type" value="Genomic_DNA"/>
</dbReference>
<dbReference type="Proteomes" id="UP001146120">
    <property type="component" value="Unassembled WGS sequence"/>
</dbReference>
<feature type="region of interest" description="Disordered" evidence="1">
    <location>
        <begin position="201"/>
        <end position="273"/>
    </location>
</feature>
<dbReference type="InterPro" id="IPR056924">
    <property type="entry name" value="SH3_Tf2-1"/>
</dbReference>
<name>A0AAV2YYW7_9STRA</name>
<organism evidence="3 4">
    <name type="scientific">Lagenidium giganteum</name>
    <dbReference type="NCBI Taxonomy" id="4803"/>
    <lineage>
        <taxon>Eukaryota</taxon>
        <taxon>Sar</taxon>
        <taxon>Stramenopiles</taxon>
        <taxon>Oomycota</taxon>
        <taxon>Peronosporomycetes</taxon>
        <taxon>Pythiales</taxon>
        <taxon>Pythiaceae</taxon>
    </lineage>
</organism>
<evidence type="ECO:0000256" key="1">
    <source>
        <dbReference type="SAM" id="MobiDB-lite"/>
    </source>
</evidence>
<protein>
    <recommendedName>
        <fullName evidence="2">Tf2-1-like SH3-like domain-containing protein</fullName>
    </recommendedName>
</protein>
<dbReference type="Pfam" id="PF24626">
    <property type="entry name" value="SH3_Tf2-1"/>
    <property type="match status" value="1"/>
</dbReference>
<comment type="caution">
    <text evidence="3">The sequence shown here is derived from an EMBL/GenBank/DDBJ whole genome shotgun (WGS) entry which is preliminary data.</text>
</comment>
<feature type="compositionally biased region" description="Polar residues" evidence="1">
    <location>
        <begin position="54"/>
        <end position="67"/>
    </location>
</feature>
<evidence type="ECO:0000313" key="3">
    <source>
        <dbReference type="EMBL" id="DAZ99265.1"/>
    </source>
</evidence>
<keyword evidence="4" id="KW-1185">Reference proteome</keyword>
<feature type="compositionally biased region" description="Low complexity" evidence="1">
    <location>
        <begin position="25"/>
        <end position="40"/>
    </location>
</feature>